<gene>
    <name evidence="20" type="ORF">FKG95_06780</name>
</gene>
<dbReference type="Gene3D" id="1.10.287.130">
    <property type="match status" value="1"/>
</dbReference>
<evidence type="ECO:0000256" key="7">
    <source>
        <dbReference type="ARBA" id="ARBA00022692"/>
    </source>
</evidence>
<feature type="transmembrane region" description="Helical" evidence="16">
    <location>
        <begin position="39"/>
        <end position="61"/>
    </location>
</feature>
<dbReference type="Gene3D" id="3.40.50.2300">
    <property type="match status" value="1"/>
</dbReference>
<proteinExistence type="predicted"/>
<evidence type="ECO:0000259" key="18">
    <source>
        <dbReference type="PROSITE" id="PS50110"/>
    </source>
</evidence>
<evidence type="ECO:0000256" key="14">
    <source>
        <dbReference type="PROSITE-ProRule" id="PRU00110"/>
    </source>
</evidence>
<feature type="domain" description="Response regulatory" evidence="18">
    <location>
        <begin position="686"/>
        <end position="803"/>
    </location>
</feature>
<keyword evidence="10" id="KW-0067">ATP-binding</keyword>
<dbReference type="Pfam" id="PF00512">
    <property type="entry name" value="HisKA"/>
    <property type="match status" value="1"/>
</dbReference>
<dbReference type="Proteomes" id="UP000315252">
    <property type="component" value="Unassembled WGS sequence"/>
</dbReference>
<keyword evidence="7 16" id="KW-0812">Transmembrane</keyword>
<keyword evidence="5 15" id="KW-0597">Phosphoprotein</keyword>
<evidence type="ECO:0000256" key="1">
    <source>
        <dbReference type="ARBA" id="ARBA00000085"/>
    </source>
</evidence>
<dbReference type="InterPro" id="IPR036641">
    <property type="entry name" value="HPT_dom_sf"/>
</dbReference>
<dbReference type="CDD" id="cd16922">
    <property type="entry name" value="HATPase_EvgS-ArcB-TorS-like"/>
    <property type="match status" value="1"/>
</dbReference>
<dbReference type="Pfam" id="PF00072">
    <property type="entry name" value="Response_reg"/>
    <property type="match status" value="1"/>
</dbReference>
<dbReference type="OrthoDB" id="9801651at2"/>
<evidence type="ECO:0000256" key="11">
    <source>
        <dbReference type="ARBA" id="ARBA00022989"/>
    </source>
</evidence>
<dbReference type="GO" id="GO:0005886">
    <property type="term" value="C:plasma membrane"/>
    <property type="evidence" value="ECO:0007669"/>
    <property type="project" value="UniProtKB-SubCell"/>
</dbReference>
<dbReference type="PROSITE" id="PS50110">
    <property type="entry name" value="RESPONSE_REGULATORY"/>
    <property type="match status" value="1"/>
</dbReference>
<feature type="domain" description="HPt" evidence="19">
    <location>
        <begin position="865"/>
        <end position="958"/>
    </location>
</feature>
<evidence type="ECO:0000256" key="13">
    <source>
        <dbReference type="ARBA" id="ARBA00023136"/>
    </source>
</evidence>
<evidence type="ECO:0000256" key="15">
    <source>
        <dbReference type="PROSITE-ProRule" id="PRU00169"/>
    </source>
</evidence>
<evidence type="ECO:0000256" key="5">
    <source>
        <dbReference type="ARBA" id="ARBA00022553"/>
    </source>
</evidence>
<feature type="transmembrane region" description="Helical" evidence="16">
    <location>
        <begin position="183"/>
        <end position="204"/>
    </location>
</feature>
<feature type="transmembrane region" description="Helical" evidence="16">
    <location>
        <begin position="210"/>
        <end position="231"/>
    </location>
</feature>
<dbReference type="SUPFAM" id="SSF55874">
    <property type="entry name" value="ATPase domain of HSP90 chaperone/DNA topoisomerase II/histidine kinase"/>
    <property type="match status" value="1"/>
</dbReference>
<evidence type="ECO:0000313" key="21">
    <source>
        <dbReference type="Proteomes" id="UP000315252"/>
    </source>
</evidence>
<dbReference type="Pfam" id="PF01627">
    <property type="entry name" value="Hpt"/>
    <property type="match status" value="1"/>
</dbReference>
<keyword evidence="4" id="KW-1003">Cell membrane</keyword>
<feature type="transmembrane region" description="Helical" evidence="16">
    <location>
        <begin position="73"/>
        <end position="92"/>
    </location>
</feature>
<comment type="caution">
    <text evidence="20">The sequence shown here is derived from an EMBL/GenBank/DDBJ whole genome shotgun (WGS) entry which is preliminary data.</text>
</comment>
<dbReference type="InterPro" id="IPR001789">
    <property type="entry name" value="Sig_transdc_resp-reg_receiver"/>
</dbReference>
<dbReference type="SMART" id="SM00387">
    <property type="entry name" value="HATPase_c"/>
    <property type="match status" value="1"/>
</dbReference>
<evidence type="ECO:0000259" key="17">
    <source>
        <dbReference type="PROSITE" id="PS50109"/>
    </source>
</evidence>
<dbReference type="EMBL" id="VHSH01000002">
    <property type="protein sequence ID" value="TQV81933.1"/>
    <property type="molecule type" value="Genomic_DNA"/>
</dbReference>
<evidence type="ECO:0000256" key="2">
    <source>
        <dbReference type="ARBA" id="ARBA00004651"/>
    </source>
</evidence>
<dbReference type="PROSITE" id="PS50109">
    <property type="entry name" value="HIS_KIN"/>
    <property type="match status" value="1"/>
</dbReference>
<evidence type="ECO:0000256" key="10">
    <source>
        <dbReference type="ARBA" id="ARBA00022840"/>
    </source>
</evidence>
<keyword evidence="9" id="KW-0418">Kinase</keyword>
<dbReference type="InterPro" id="IPR036890">
    <property type="entry name" value="HATPase_C_sf"/>
</dbReference>
<keyword evidence="21" id="KW-1185">Reference proteome</keyword>
<dbReference type="InterPro" id="IPR003594">
    <property type="entry name" value="HATPase_dom"/>
</dbReference>
<dbReference type="InterPro" id="IPR036097">
    <property type="entry name" value="HisK_dim/P_sf"/>
</dbReference>
<name>A0A545TXI4_9PROT</name>
<feature type="transmembrane region" description="Helical" evidence="16">
    <location>
        <begin position="146"/>
        <end position="163"/>
    </location>
</feature>
<protein>
    <recommendedName>
        <fullName evidence="3">histidine kinase</fullName>
        <ecNumber evidence="3">2.7.13.3</ecNumber>
    </recommendedName>
</protein>
<dbReference type="PANTHER" id="PTHR45339">
    <property type="entry name" value="HYBRID SIGNAL TRANSDUCTION HISTIDINE KINASE J"/>
    <property type="match status" value="1"/>
</dbReference>
<dbReference type="InterPro" id="IPR003661">
    <property type="entry name" value="HisK_dim/P_dom"/>
</dbReference>
<evidence type="ECO:0000256" key="6">
    <source>
        <dbReference type="ARBA" id="ARBA00022679"/>
    </source>
</evidence>
<dbReference type="PROSITE" id="PS50894">
    <property type="entry name" value="HPT"/>
    <property type="match status" value="1"/>
</dbReference>
<dbReference type="SMART" id="SM00388">
    <property type="entry name" value="HisKA"/>
    <property type="match status" value="1"/>
</dbReference>
<dbReference type="Pfam" id="PF02518">
    <property type="entry name" value="HATPase_c"/>
    <property type="match status" value="1"/>
</dbReference>
<dbReference type="PANTHER" id="PTHR45339:SF1">
    <property type="entry name" value="HYBRID SIGNAL TRANSDUCTION HISTIDINE KINASE J"/>
    <property type="match status" value="1"/>
</dbReference>
<evidence type="ECO:0000259" key="19">
    <source>
        <dbReference type="PROSITE" id="PS50894"/>
    </source>
</evidence>
<dbReference type="FunFam" id="1.10.287.130:FF:000004">
    <property type="entry name" value="Ethylene receptor 1"/>
    <property type="match status" value="1"/>
</dbReference>
<dbReference type="SUPFAM" id="SSF47226">
    <property type="entry name" value="Histidine-containing phosphotransfer domain, HPT domain"/>
    <property type="match status" value="1"/>
</dbReference>
<comment type="catalytic activity">
    <reaction evidence="1">
        <text>ATP + protein L-histidine = ADP + protein N-phospho-L-histidine.</text>
        <dbReference type="EC" id="2.7.13.3"/>
    </reaction>
</comment>
<reference evidence="20 21" key="1">
    <citation type="submission" date="2019-06" db="EMBL/GenBank/DDBJ databases">
        <title>Whole genome sequence for Rhodospirillaceae sp. R148.</title>
        <authorList>
            <person name="Wang G."/>
        </authorList>
    </citation>
    <scope>NUCLEOTIDE SEQUENCE [LARGE SCALE GENOMIC DNA]</scope>
    <source>
        <strain evidence="20 21">R148</strain>
    </source>
</reference>
<feature type="modified residue" description="Phosphohistidine" evidence="14">
    <location>
        <position position="904"/>
    </location>
</feature>
<evidence type="ECO:0000256" key="4">
    <source>
        <dbReference type="ARBA" id="ARBA00022475"/>
    </source>
</evidence>
<evidence type="ECO:0000256" key="16">
    <source>
        <dbReference type="SAM" id="Phobius"/>
    </source>
</evidence>
<dbReference type="GO" id="GO:0005524">
    <property type="term" value="F:ATP binding"/>
    <property type="evidence" value="ECO:0007669"/>
    <property type="project" value="UniProtKB-KW"/>
</dbReference>
<dbReference type="AlphaFoldDB" id="A0A545TXI4"/>
<dbReference type="InterPro" id="IPR011006">
    <property type="entry name" value="CheY-like_superfamily"/>
</dbReference>
<keyword evidence="6" id="KW-0808">Transferase</keyword>
<dbReference type="FunFam" id="3.30.565.10:FF:000010">
    <property type="entry name" value="Sensor histidine kinase RcsC"/>
    <property type="match status" value="1"/>
</dbReference>
<evidence type="ECO:0000256" key="3">
    <source>
        <dbReference type="ARBA" id="ARBA00012438"/>
    </source>
</evidence>
<accession>A0A545TXI4</accession>
<feature type="transmembrane region" description="Helical" evidence="16">
    <location>
        <begin position="243"/>
        <end position="263"/>
    </location>
</feature>
<evidence type="ECO:0000256" key="9">
    <source>
        <dbReference type="ARBA" id="ARBA00022777"/>
    </source>
</evidence>
<dbReference type="CDD" id="cd00082">
    <property type="entry name" value="HisKA"/>
    <property type="match status" value="1"/>
</dbReference>
<evidence type="ECO:0000313" key="20">
    <source>
        <dbReference type="EMBL" id="TQV81933.1"/>
    </source>
</evidence>
<dbReference type="InterPro" id="IPR004358">
    <property type="entry name" value="Sig_transdc_His_kin-like_C"/>
</dbReference>
<keyword evidence="12" id="KW-0902">Two-component regulatory system</keyword>
<dbReference type="Gene3D" id="3.30.565.10">
    <property type="entry name" value="Histidine kinase-like ATPase, C-terminal domain"/>
    <property type="match status" value="1"/>
</dbReference>
<keyword evidence="13 16" id="KW-0472">Membrane</keyword>
<dbReference type="Gene3D" id="1.20.120.160">
    <property type="entry name" value="HPT domain"/>
    <property type="match status" value="1"/>
</dbReference>
<feature type="transmembrane region" description="Helical" evidence="16">
    <location>
        <begin position="113"/>
        <end position="134"/>
    </location>
</feature>
<dbReference type="PRINTS" id="PR00344">
    <property type="entry name" value="BCTRLSENSOR"/>
</dbReference>
<feature type="modified residue" description="4-aspartylphosphate" evidence="15">
    <location>
        <position position="735"/>
    </location>
</feature>
<dbReference type="GO" id="GO:0000155">
    <property type="term" value="F:phosphorelay sensor kinase activity"/>
    <property type="evidence" value="ECO:0007669"/>
    <property type="project" value="InterPro"/>
</dbReference>
<dbReference type="SUPFAM" id="SSF47384">
    <property type="entry name" value="Homodimeric domain of signal transducing histidine kinase"/>
    <property type="match status" value="1"/>
</dbReference>
<dbReference type="CDD" id="cd17546">
    <property type="entry name" value="REC_hyHK_CKI1_RcsC-like"/>
    <property type="match status" value="1"/>
</dbReference>
<evidence type="ECO:0000256" key="8">
    <source>
        <dbReference type="ARBA" id="ARBA00022741"/>
    </source>
</evidence>
<evidence type="ECO:0000256" key="12">
    <source>
        <dbReference type="ARBA" id="ARBA00023012"/>
    </source>
</evidence>
<dbReference type="InterPro" id="IPR005467">
    <property type="entry name" value="His_kinase_dom"/>
</dbReference>
<dbReference type="SMART" id="SM00448">
    <property type="entry name" value="REC"/>
    <property type="match status" value="1"/>
</dbReference>
<dbReference type="InterPro" id="IPR008207">
    <property type="entry name" value="Sig_transdc_His_kin_Hpt_dom"/>
</dbReference>
<sequence>MENGNNITNDQPVKQTPEGTATQALVASGPKALHKRTRIAVCALIVSAFASIAVVAAQFLVTGLPLRAWPVDSLILIASLVATPVALAVVWWPRRYAVDQALAKRPDSEHEQATIRMALGGVAMLYLSLASLYIESHQGLELAATAMAWGLCVGWLALLHIVLSPAQSTPRRGAMAMVDLLTLSYMLAVGGGPASVLFPIYLWVTFGNGFRYGVSFLVFSAMISTLGFGGAVLTSSYWSSNNFVASGLLISLIVLPAYVSTLIKKLNRARAQAEEASQAKSRFLATMSHELRTPLTAVISTGDLLETTSLDADQRSMIGTVQTSAKTLLSLINEILDLSRIEAGKQNLDLGDIDVCEVVASVWRMLHTQAEQKGLQLRVSLDARLQVRLVGDSKRLTQILVNLVGNAIKFTTEGEVEISARLTEHKGRQDIVLLSVRDTGIGVAPEKLGSIFDGFTQADDAINRRYGGTGLGLTITKQLVEMMGGEIEVLSQEGQGSQFNLSIPFDLGEPAEIAAAKVDATENAAADATSGVTAESQTSGILPVIVCIAEPHRGRIAAVLQGPEVKTVDRIDEAIPAIEGYRGMGHLLIVVGSDEHDELSGPLMGYLADRGANDGIAIVEVSAEGGAVSSERRWPVDVVISAPAETGAFSTALHQAGLFCMSGVSRGAADEAETGDAAVPDAARRKILLVDDNRTNRSVISRVLENAGHVVETAEDGDDALDRLDAEAFDIVLTDINMPGTSGLDLTKMYRVLNTGEPHMPIVALTADATEQAKQDCREAGMDGYLTKPVEAQQLLALVRELTLDVAAAGGDRFDAGAAPAHDPLPERPAQLITPISAHPKYGGASNETVLDPDALDALRALDTDEAFVAEIFDGFLVDAAATMVNLNQAFDNGDLAAFHDEAHALRSSAGYVGAKRMVRLLLDMRECGPDRDNDRTRALLAELNSEFDMVRAAVGRELAQDRRATPN</sequence>
<comment type="subcellular location">
    <subcellularLocation>
        <location evidence="2">Cell membrane</location>
        <topology evidence="2">Multi-pass membrane protein</topology>
    </subcellularLocation>
</comment>
<keyword evidence="8" id="KW-0547">Nucleotide-binding</keyword>
<dbReference type="EC" id="2.7.13.3" evidence="3"/>
<organism evidence="20 21">
    <name type="scientific">Denitrobaculum tricleocarpae</name>
    <dbReference type="NCBI Taxonomy" id="2591009"/>
    <lineage>
        <taxon>Bacteria</taxon>
        <taxon>Pseudomonadati</taxon>
        <taxon>Pseudomonadota</taxon>
        <taxon>Alphaproteobacteria</taxon>
        <taxon>Rhodospirillales</taxon>
        <taxon>Rhodospirillaceae</taxon>
        <taxon>Denitrobaculum</taxon>
    </lineage>
</organism>
<dbReference type="SUPFAM" id="SSF52172">
    <property type="entry name" value="CheY-like"/>
    <property type="match status" value="1"/>
</dbReference>
<keyword evidence="11 16" id="KW-1133">Transmembrane helix</keyword>
<feature type="domain" description="Histidine kinase" evidence="17">
    <location>
        <begin position="286"/>
        <end position="507"/>
    </location>
</feature>